<comment type="caution">
    <text evidence="7">The sequence shown here is derived from an EMBL/GenBank/DDBJ whole genome shotgun (WGS) entry which is preliminary data.</text>
</comment>
<feature type="transmembrane region" description="Helical" evidence="6">
    <location>
        <begin position="157"/>
        <end position="175"/>
    </location>
</feature>
<evidence type="ECO:0000313" key="8">
    <source>
        <dbReference type="Proteomes" id="UP000034182"/>
    </source>
</evidence>
<evidence type="ECO:0000256" key="4">
    <source>
        <dbReference type="ARBA" id="ARBA00023136"/>
    </source>
</evidence>
<dbReference type="PANTHER" id="PTHR35042">
    <property type="entry name" value="ANTHRONE OXYGENASE ENCC"/>
    <property type="match status" value="1"/>
</dbReference>
<evidence type="ECO:0000256" key="5">
    <source>
        <dbReference type="ARBA" id="ARBA00034313"/>
    </source>
</evidence>
<gene>
    <name evidence="7" type="ORF">UCDDS831_g01169</name>
</gene>
<feature type="transmembrane region" description="Helical" evidence="6">
    <location>
        <begin position="60"/>
        <end position="80"/>
    </location>
</feature>
<comment type="similarity">
    <text evidence="5">Belongs to the anthrone oxygenase family.</text>
</comment>
<dbReference type="EMBL" id="LAQI01000031">
    <property type="protein sequence ID" value="KKY26509.1"/>
    <property type="molecule type" value="Genomic_DNA"/>
</dbReference>
<dbReference type="Pfam" id="PF08592">
    <property type="entry name" value="Anthrone_oxy"/>
    <property type="match status" value="1"/>
</dbReference>
<evidence type="ECO:0000256" key="1">
    <source>
        <dbReference type="ARBA" id="ARBA00004141"/>
    </source>
</evidence>
<evidence type="ECO:0000256" key="3">
    <source>
        <dbReference type="ARBA" id="ARBA00022989"/>
    </source>
</evidence>
<evidence type="ECO:0000256" key="6">
    <source>
        <dbReference type="SAM" id="Phobius"/>
    </source>
</evidence>
<comment type="subcellular location">
    <subcellularLocation>
        <location evidence="1">Membrane</location>
        <topology evidence="1">Multi-pass membrane protein</topology>
    </subcellularLocation>
</comment>
<evidence type="ECO:0000313" key="7">
    <source>
        <dbReference type="EMBL" id="KKY26509.1"/>
    </source>
</evidence>
<evidence type="ECO:0000256" key="2">
    <source>
        <dbReference type="ARBA" id="ARBA00022692"/>
    </source>
</evidence>
<dbReference type="Proteomes" id="UP000034182">
    <property type="component" value="Unassembled WGS sequence"/>
</dbReference>
<feature type="transmembrane region" description="Helical" evidence="6">
    <location>
        <begin position="95"/>
        <end position="116"/>
    </location>
</feature>
<keyword evidence="3 6" id="KW-1133">Transmembrane helix</keyword>
<dbReference type="GO" id="GO:0016020">
    <property type="term" value="C:membrane"/>
    <property type="evidence" value="ECO:0007669"/>
    <property type="project" value="UniProtKB-SubCell"/>
</dbReference>
<reference evidence="7 8" key="2">
    <citation type="submission" date="2015-05" db="EMBL/GenBank/DDBJ databases">
        <title>Distinctive expansion of gene families associated with plant cell wall degradation and secondary metabolism in the genomes of grapevine trunk pathogens.</title>
        <authorList>
            <person name="Lawrence D.P."/>
            <person name="Travadon R."/>
            <person name="Rolshausen P.E."/>
            <person name="Baumgartner K."/>
        </authorList>
    </citation>
    <scope>NUCLEOTIDE SEQUENCE [LARGE SCALE GENOMIC DNA]</scope>
    <source>
        <strain evidence="7">DS831</strain>
    </source>
</reference>
<evidence type="ECO:0008006" key="9">
    <source>
        <dbReference type="Google" id="ProtNLM"/>
    </source>
</evidence>
<sequence>MATLTNDSVPLLIRTAQVVGITSAAWWSGACSWISLALIPTINKSPVDLRAKQWKYQYELGMATGPGLALASGVSFSYLMTQHGKHIGLLSERSFYLNALAAVAIPGIVPFTLLVIKPVNNKLMGYVESLEGKPSGEATLTEQDVESLIVKWNRLHAVRAVMTGVGAIAGLLAILW</sequence>
<dbReference type="InterPro" id="IPR013901">
    <property type="entry name" value="Anthrone_oxy"/>
</dbReference>
<organism evidence="7 8">
    <name type="scientific">Diplodia seriata</name>
    <dbReference type="NCBI Taxonomy" id="420778"/>
    <lineage>
        <taxon>Eukaryota</taxon>
        <taxon>Fungi</taxon>
        <taxon>Dikarya</taxon>
        <taxon>Ascomycota</taxon>
        <taxon>Pezizomycotina</taxon>
        <taxon>Dothideomycetes</taxon>
        <taxon>Dothideomycetes incertae sedis</taxon>
        <taxon>Botryosphaeriales</taxon>
        <taxon>Botryosphaeriaceae</taxon>
        <taxon>Diplodia</taxon>
    </lineage>
</organism>
<name>A0A0G2EWD6_9PEZI</name>
<dbReference type="AlphaFoldDB" id="A0A0G2EWD6"/>
<dbReference type="PANTHER" id="PTHR35042:SF1">
    <property type="entry name" value="DUF1772-DOMAIN-CONTAINING PROTEIN"/>
    <property type="match status" value="1"/>
</dbReference>
<accession>A0A0G2EWD6</accession>
<keyword evidence="2 6" id="KW-0812">Transmembrane</keyword>
<feature type="transmembrane region" description="Helical" evidence="6">
    <location>
        <begin position="20"/>
        <end position="39"/>
    </location>
</feature>
<reference evidence="7 8" key="1">
    <citation type="submission" date="2015-03" db="EMBL/GenBank/DDBJ databases">
        <authorList>
            <person name="Morales-Cruz A."/>
            <person name="Amrine K.C."/>
            <person name="Cantu D."/>
        </authorList>
    </citation>
    <scope>NUCLEOTIDE SEQUENCE [LARGE SCALE GENOMIC DNA]</scope>
    <source>
        <strain evidence="7">DS831</strain>
    </source>
</reference>
<proteinExistence type="inferred from homology"/>
<protein>
    <recommendedName>
        <fullName evidence="9">DUF1772-domain-containing protein</fullName>
    </recommendedName>
</protein>
<keyword evidence="4 6" id="KW-0472">Membrane</keyword>